<dbReference type="GO" id="GO:0008171">
    <property type="term" value="F:O-methyltransferase activity"/>
    <property type="evidence" value="ECO:0007669"/>
    <property type="project" value="InterPro"/>
</dbReference>
<dbReference type="SUPFAM" id="SSF53335">
    <property type="entry name" value="S-adenosyl-L-methionine-dependent methyltransferases"/>
    <property type="match status" value="1"/>
</dbReference>
<dbReference type="InterPro" id="IPR036388">
    <property type="entry name" value="WH-like_DNA-bd_sf"/>
</dbReference>
<dbReference type="GO" id="GO:0032259">
    <property type="term" value="P:methylation"/>
    <property type="evidence" value="ECO:0007669"/>
    <property type="project" value="UniProtKB-KW"/>
</dbReference>
<dbReference type="InterPro" id="IPR001077">
    <property type="entry name" value="COMT_C"/>
</dbReference>
<keyword evidence="6" id="KW-1185">Reference proteome</keyword>
<comment type="caution">
    <text evidence="5">The sequence shown here is derived from an EMBL/GenBank/DDBJ whole genome shotgun (WGS) entry which is preliminary data.</text>
</comment>
<dbReference type="InterPro" id="IPR036390">
    <property type="entry name" value="WH_DNA-bd_sf"/>
</dbReference>
<dbReference type="OrthoDB" id="4934557at2759"/>
<keyword evidence="3" id="KW-0949">S-adenosyl-L-methionine</keyword>
<reference evidence="5 6" key="1">
    <citation type="journal article" date="2014" name="Proc. Natl. Acad. Sci. U.S.A.">
        <title>Trajectory and genomic determinants of fungal-pathogen speciation and host adaptation.</title>
        <authorList>
            <person name="Hu X."/>
            <person name="Xiao G."/>
            <person name="Zheng P."/>
            <person name="Shang Y."/>
            <person name="Su Y."/>
            <person name="Zhang X."/>
            <person name="Liu X."/>
            <person name="Zhan S."/>
            <person name="St Leger R.J."/>
            <person name="Wang C."/>
        </authorList>
    </citation>
    <scope>NUCLEOTIDE SEQUENCE [LARGE SCALE GENOMIC DNA]</scope>
    <source>
        <strain evidence="5 6">ARSEF 549</strain>
    </source>
</reference>
<dbReference type="Gene3D" id="1.10.10.10">
    <property type="entry name" value="Winged helix-like DNA-binding domain superfamily/Winged helix DNA-binding domain"/>
    <property type="match status" value="1"/>
</dbReference>
<evidence type="ECO:0000313" key="6">
    <source>
        <dbReference type="Proteomes" id="UP000031186"/>
    </source>
</evidence>
<dbReference type="Proteomes" id="UP000031186">
    <property type="component" value="Unassembled WGS sequence"/>
</dbReference>
<dbReference type="AlphaFoldDB" id="A0A0B4F720"/>
<evidence type="ECO:0000259" key="4">
    <source>
        <dbReference type="Pfam" id="PF00891"/>
    </source>
</evidence>
<feature type="domain" description="O-methyltransferase C-terminal" evidence="4">
    <location>
        <begin position="225"/>
        <end position="331"/>
    </location>
</feature>
<name>A0A0B4F720_METAF</name>
<dbReference type="PANTHER" id="PTHR43712:SF12">
    <property type="entry name" value="STERIGMATOCYSTIN 8-O-METHYLTRANSFERASE"/>
    <property type="match status" value="1"/>
</dbReference>
<dbReference type="PROSITE" id="PS51683">
    <property type="entry name" value="SAM_OMT_II"/>
    <property type="match status" value="1"/>
</dbReference>
<accession>A0A0B4F720</accession>
<keyword evidence="1" id="KW-0489">Methyltransferase</keyword>
<protein>
    <submittedName>
        <fullName evidence="5">O-methyltransferase, family 2</fullName>
    </submittedName>
</protein>
<dbReference type="PANTHER" id="PTHR43712">
    <property type="entry name" value="PUTATIVE (AFU_ORTHOLOGUE AFUA_4G14580)-RELATED"/>
    <property type="match status" value="1"/>
</dbReference>
<evidence type="ECO:0000313" key="5">
    <source>
        <dbReference type="EMBL" id="KID63532.1"/>
    </source>
</evidence>
<feature type="non-terminal residue" evidence="5">
    <location>
        <position position="1"/>
    </location>
</feature>
<dbReference type="Gene3D" id="3.40.50.150">
    <property type="entry name" value="Vaccinia Virus protein VP39"/>
    <property type="match status" value="1"/>
</dbReference>
<sequence length="364" mass="39785">MSSSKSRLAELANAVAVNTQRIDSYLCEKALPHSFAADSPVDLSLPPELKQSRLTVLEASQELNDLLRGPKDLLFNHHHNQLVPLKLISQFDLANEIPANGEIPFGDLVAKIGVDCAALTRILRLGIAHRVFNEPRPGVITHSAVSKLIADDSSVADWLGANVDDMWPSAEKTVEALVKWPLATEPNQTGFSLANGTADSFYIELEKNPERARRFGGAMSFLTTGEGQAFHHVINGYAWSALGAATVVNVGGSHGDAAFAFARKFPHFQLVVQELPQVVASCKEQPGLNVRIMSHDLFEEQPVRDAHVYLYRWICHNWPDSYCIRMLRALAPAQGGRDSAHHGLYPAAPWAAAPDGRRVEVGVP</sequence>
<evidence type="ECO:0000256" key="3">
    <source>
        <dbReference type="ARBA" id="ARBA00022691"/>
    </source>
</evidence>
<evidence type="ECO:0000256" key="1">
    <source>
        <dbReference type="ARBA" id="ARBA00022603"/>
    </source>
</evidence>
<dbReference type="VEuPathDB" id="FungiDB:MAN_07733"/>
<dbReference type="Pfam" id="PF00891">
    <property type="entry name" value="Methyltransf_2"/>
    <property type="match status" value="1"/>
</dbReference>
<evidence type="ECO:0000256" key="2">
    <source>
        <dbReference type="ARBA" id="ARBA00022679"/>
    </source>
</evidence>
<dbReference type="EMBL" id="AZNF01000010">
    <property type="protein sequence ID" value="KID63532.1"/>
    <property type="molecule type" value="Genomic_DNA"/>
</dbReference>
<dbReference type="InterPro" id="IPR029063">
    <property type="entry name" value="SAM-dependent_MTases_sf"/>
</dbReference>
<dbReference type="SUPFAM" id="SSF46785">
    <property type="entry name" value="Winged helix' DNA-binding domain"/>
    <property type="match status" value="1"/>
</dbReference>
<proteinExistence type="predicted"/>
<keyword evidence="2" id="KW-0808">Transferase</keyword>
<organism evidence="5 6">
    <name type="scientific">Metarhizium anisopliae (strain ARSEF 549)</name>
    <dbReference type="NCBI Taxonomy" id="3151832"/>
    <lineage>
        <taxon>Eukaryota</taxon>
        <taxon>Fungi</taxon>
        <taxon>Dikarya</taxon>
        <taxon>Ascomycota</taxon>
        <taxon>Pezizomycotina</taxon>
        <taxon>Sordariomycetes</taxon>
        <taxon>Hypocreomycetidae</taxon>
        <taxon>Hypocreales</taxon>
        <taxon>Clavicipitaceae</taxon>
        <taxon>Metarhizium</taxon>
    </lineage>
</organism>
<dbReference type="HOGENOM" id="CLU_005533_1_4_1"/>
<dbReference type="InterPro" id="IPR016461">
    <property type="entry name" value="COMT-like"/>
</dbReference>
<gene>
    <name evidence="5" type="ORF">MAN_07733</name>
</gene>